<keyword evidence="3" id="KW-0862">Zinc</keyword>
<keyword evidence="2 4" id="KW-0863">Zinc-finger</keyword>
<accession>A0A8C5LZQ3</accession>
<organism evidence="8 9">
    <name type="scientific">Leptobrachium leishanense</name>
    <name type="common">Leishan spiny toad</name>
    <dbReference type="NCBI Taxonomy" id="445787"/>
    <lineage>
        <taxon>Eukaryota</taxon>
        <taxon>Metazoa</taxon>
        <taxon>Chordata</taxon>
        <taxon>Craniata</taxon>
        <taxon>Vertebrata</taxon>
        <taxon>Euteleostomi</taxon>
        <taxon>Amphibia</taxon>
        <taxon>Batrachia</taxon>
        <taxon>Anura</taxon>
        <taxon>Pelobatoidea</taxon>
        <taxon>Megophryidae</taxon>
        <taxon>Leptobrachium</taxon>
    </lineage>
</organism>
<dbReference type="AlphaFoldDB" id="A0A8C5LZQ3"/>
<keyword evidence="1" id="KW-0479">Metal-binding</keyword>
<keyword evidence="5" id="KW-0175">Coiled coil</keyword>
<feature type="domain" description="RING-type" evidence="6">
    <location>
        <begin position="8"/>
        <end position="46"/>
    </location>
</feature>
<dbReference type="InterPro" id="IPR001841">
    <property type="entry name" value="Znf_RING"/>
</dbReference>
<dbReference type="PROSITE" id="PS50089">
    <property type="entry name" value="ZF_RING_2"/>
    <property type="match status" value="1"/>
</dbReference>
<dbReference type="Gene3D" id="2.40.50.90">
    <property type="match status" value="3"/>
</dbReference>
<dbReference type="Gene3D" id="2.30.30.140">
    <property type="match status" value="3"/>
</dbReference>
<evidence type="ECO:0000259" key="6">
    <source>
        <dbReference type="PROSITE" id="PS50089"/>
    </source>
</evidence>
<feature type="coiled-coil region" evidence="5">
    <location>
        <begin position="130"/>
        <end position="164"/>
    </location>
</feature>
<proteinExistence type="predicted"/>
<dbReference type="GeneTree" id="ENSGT00940000157559"/>
<dbReference type="Ensembl" id="ENSLLET00000006952.1">
    <property type="protein sequence ID" value="ENSLLEP00000006680.1"/>
    <property type="gene ID" value="ENSLLEG00000004197.1"/>
</dbReference>
<evidence type="ECO:0000259" key="7">
    <source>
        <dbReference type="PROSITE" id="PS50304"/>
    </source>
</evidence>
<dbReference type="Proteomes" id="UP000694569">
    <property type="component" value="Unplaced"/>
</dbReference>
<feature type="domain" description="Tudor" evidence="7">
    <location>
        <begin position="953"/>
        <end position="1011"/>
    </location>
</feature>
<feature type="domain" description="Tudor" evidence="7">
    <location>
        <begin position="730"/>
        <end position="788"/>
    </location>
</feature>
<evidence type="ECO:0000256" key="3">
    <source>
        <dbReference type="ARBA" id="ARBA00022833"/>
    </source>
</evidence>
<dbReference type="Pfam" id="PF00567">
    <property type="entry name" value="TUDOR"/>
    <property type="match status" value="3"/>
</dbReference>
<name>A0A8C5LZQ3_9ANUR</name>
<sequence>MADREQKCEGCQRSVCGDLDKLVCGHCLCRECSCNLDSLNRLCPVCMTCVSDNVEILSDKDIVLSDKELAMEISDKDEMDIAQVECVETNDHEVECEKEIMEDVKGSDISGLVDPKITLCQRITGALVTANESFRQLDTALETLKHLEDKIKQNEDNATKAVKQEFLKFAYLLNTRKLHLIGEIHRQTDVYAAAIAKAVDNIMEKKAGLEARVTIAKTVLKSPSESVYCNLDQLVKLLKVNVESDCLVSDSLMKGFNVRVLFDDEADSQNFEKIGKLCSDQLEIGQGDSSYVDLTVDGNSSTCSLVSNYMRGSDGRQVEVECEMEGGKRSYFEEKSCSLKKLDSPTSHNAVAVFPQSLRDPDVIIEEIIDDSDSAYSDVNDSFQTNRTKDISQRTPHLNKAIGRIQNRPKTLKNPRVKSPTMKDFQENVQLVHVINPCHFYVHRIAHKKSLLMLERTLKALGQSPNSCSQSDTLVIGEMVVFYSAECNLWCRGRIVELIPLESKYKGTIYPVSYKMEDIYQMKVFLLDYGSCEVFSISRMTRSHLAKNETVFRSIVDLCLILRKLDQNSYLGRTPPFAVQCSLMGIVPQNSEEQWSKEATEEMLKMFKKKSVTMKVFRKEDDKLIVDLRKPSINTANSDTPASLRDALLFLDLARIGSQVPNAETRIKMLQYPKPVLPEEAAQVEVLVCNTNDPSDFYIHVLACSQYLNIVRKIQEIYSREESGEFEVLSPVMGQPCIAQYEDEDWYRGEVVGRPNQHEVEIRFVDFGNITRVNVGKLRSITEELLRIPCQAVCCRLANIQPIDSAPQWSVHACEEFGKVATDKRLKCIVIGVLMDKKLSIELYEDDPRNLNSINTILVKKDLASFICCDGMILNQHPTSEVWDPPSDVLSETFEDGVDMMALLEHKALFVVVSHVVSPSSIFVQWKSAENFIKSFQETLNDRYENTPPENKEWCVAMYVAVKHSSSKQWRRGMIENLVEKGVEVFLYDFGNKEVIDVSHIRTLDESHKLYGAFCLECSLIDIKPSGGCTEWTKTACEVLSFYLKGAEVTVVIEESTSKWPLPVKMTCNDEAGQLVDISSFLVRQGLALKERRYIYLLCFLLGWVHTSVHYDALYDVRCSI</sequence>
<dbReference type="PANTHER" id="PTHR16442">
    <property type="entry name" value="RING FINGER PROTEIN 17"/>
    <property type="match status" value="1"/>
</dbReference>
<evidence type="ECO:0008006" key="10">
    <source>
        <dbReference type="Google" id="ProtNLM"/>
    </source>
</evidence>
<keyword evidence="9" id="KW-1185">Reference proteome</keyword>
<protein>
    <recommendedName>
        <fullName evidence="10">Ring finger protein 17</fullName>
    </recommendedName>
</protein>
<dbReference type="InterPro" id="IPR002999">
    <property type="entry name" value="Tudor"/>
</dbReference>
<evidence type="ECO:0000256" key="5">
    <source>
        <dbReference type="SAM" id="Coils"/>
    </source>
</evidence>
<dbReference type="InterPro" id="IPR035437">
    <property type="entry name" value="SNase_OB-fold_sf"/>
</dbReference>
<evidence type="ECO:0000313" key="9">
    <source>
        <dbReference type="Proteomes" id="UP000694569"/>
    </source>
</evidence>
<evidence type="ECO:0000256" key="1">
    <source>
        <dbReference type="ARBA" id="ARBA00022723"/>
    </source>
</evidence>
<evidence type="ECO:0000256" key="2">
    <source>
        <dbReference type="ARBA" id="ARBA00022771"/>
    </source>
</evidence>
<dbReference type="SUPFAM" id="SSF63748">
    <property type="entry name" value="Tudor/PWWP/MBT"/>
    <property type="match status" value="3"/>
</dbReference>
<dbReference type="GO" id="GO:0008270">
    <property type="term" value="F:zinc ion binding"/>
    <property type="evidence" value="ECO:0007669"/>
    <property type="project" value="UniProtKB-KW"/>
</dbReference>
<dbReference type="SMART" id="SM00333">
    <property type="entry name" value="TUDOR"/>
    <property type="match status" value="2"/>
</dbReference>
<evidence type="ECO:0000256" key="4">
    <source>
        <dbReference type="PROSITE-ProRule" id="PRU00175"/>
    </source>
</evidence>
<dbReference type="OrthoDB" id="5800423at2759"/>
<dbReference type="PANTHER" id="PTHR16442:SF1">
    <property type="entry name" value="RING FINGER PROTEIN 17"/>
    <property type="match status" value="1"/>
</dbReference>
<reference evidence="8" key="1">
    <citation type="submission" date="2025-08" db="UniProtKB">
        <authorList>
            <consortium name="Ensembl"/>
        </authorList>
    </citation>
    <scope>IDENTIFICATION</scope>
</reference>
<evidence type="ECO:0000313" key="8">
    <source>
        <dbReference type="Ensembl" id="ENSLLEP00000006680.1"/>
    </source>
</evidence>
<reference evidence="8" key="2">
    <citation type="submission" date="2025-09" db="UniProtKB">
        <authorList>
            <consortium name="Ensembl"/>
        </authorList>
    </citation>
    <scope>IDENTIFICATION</scope>
</reference>
<dbReference type="PROSITE" id="PS50304">
    <property type="entry name" value="TUDOR"/>
    <property type="match status" value="2"/>
</dbReference>